<dbReference type="PANTHER" id="PTHR36694:SF11">
    <property type="entry name" value="LP21121P-RELATED"/>
    <property type="match status" value="1"/>
</dbReference>
<accession>A0A1A9WQT1</accession>
<name>A0A1A9WQT1_9MUSC</name>
<dbReference type="AlphaFoldDB" id="A0A1A9WQT1"/>
<dbReference type="Proteomes" id="UP000091820">
    <property type="component" value="Unassembled WGS sequence"/>
</dbReference>
<dbReference type="Pfam" id="PF15860">
    <property type="entry name" value="DUF4728"/>
    <property type="match status" value="1"/>
</dbReference>
<reference evidence="3" key="1">
    <citation type="submission" date="2014-03" db="EMBL/GenBank/DDBJ databases">
        <authorList>
            <person name="Aksoy S."/>
            <person name="Warren W."/>
            <person name="Wilson R.K."/>
        </authorList>
    </citation>
    <scope>NUCLEOTIDE SEQUENCE [LARGE SCALE GENOMIC DNA]</scope>
    <source>
        <strain evidence="3">IAEA</strain>
    </source>
</reference>
<sequence length="188" mass="20975">MENFCGLRLSTVGMVVGWTNLIGGLLSTVLLSIALTRIDDIVSAIHQSIGNNSDLDTVDIRLIVIIAISVYFTTSLANVIASMLLIVGTVKERHLLLAPWLINAYIFIFFNAVNFVYMIFVSIFKDVPINVAIPTLLYTGVSLAIQIVIWNAIYSLYKQIRANRDQQQRLLTAPATLPDYTRLPYIVK</sequence>
<keyword evidence="1" id="KW-0472">Membrane</keyword>
<evidence type="ECO:0000256" key="1">
    <source>
        <dbReference type="SAM" id="Phobius"/>
    </source>
</evidence>
<proteinExistence type="predicted"/>
<keyword evidence="1" id="KW-0812">Transmembrane</keyword>
<dbReference type="EnsemblMetazoa" id="GBRI028604-RA">
    <property type="protein sequence ID" value="GBRI028604-PA"/>
    <property type="gene ID" value="GBRI028604"/>
</dbReference>
<feature type="transmembrane region" description="Helical" evidence="1">
    <location>
        <begin position="100"/>
        <end position="124"/>
    </location>
</feature>
<organism evidence="2 3">
    <name type="scientific">Glossina brevipalpis</name>
    <dbReference type="NCBI Taxonomy" id="37001"/>
    <lineage>
        <taxon>Eukaryota</taxon>
        <taxon>Metazoa</taxon>
        <taxon>Ecdysozoa</taxon>
        <taxon>Arthropoda</taxon>
        <taxon>Hexapoda</taxon>
        <taxon>Insecta</taxon>
        <taxon>Pterygota</taxon>
        <taxon>Neoptera</taxon>
        <taxon>Endopterygota</taxon>
        <taxon>Diptera</taxon>
        <taxon>Brachycera</taxon>
        <taxon>Muscomorpha</taxon>
        <taxon>Hippoboscoidea</taxon>
        <taxon>Glossinidae</taxon>
        <taxon>Glossina</taxon>
    </lineage>
</organism>
<keyword evidence="1" id="KW-1133">Transmembrane helix</keyword>
<feature type="transmembrane region" description="Helical" evidence="1">
    <location>
        <begin position="12"/>
        <end position="35"/>
    </location>
</feature>
<keyword evidence="3" id="KW-1185">Reference proteome</keyword>
<feature type="transmembrane region" description="Helical" evidence="1">
    <location>
        <begin position="62"/>
        <end position="88"/>
    </location>
</feature>
<evidence type="ECO:0000313" key="3">
    <source>
        <dbReference type="Proteomes" id="UP000091820"/>
    </source>
</evidence>
<protein>
    <submittedName>
        <fullName evidence="2">Uncharacterized protein</fullName>
    </submittedName>
</protein>
<dbReference type="PANTHER" id="PTHR36694">
    <property type="entry name" value="PASIFLORA 1, ISOFORM A-RELATED"/>
    <property type="match status" value="1"/>
</dbReference>
<evidence type="ECO:0000313" key="2">
    <source>
        <dbReference type="EnsemblMetazoa" id="GBRI028604-PA"/>
    </source>
</evidence>
<reference evidence="2" key="2">
    <citation type="submission" date="2020-05" db="UniProtKB">
        <authorList>
            <consortium name="EnsemblMetazoa"/>
        </authorList>
    </citation>
    <scope>IDENTIFICATION</scope>
    <source>
        <strain evidence="2">IAEA</strain>
    </source>
</reference>
<dbReference type="VEuPathDB" id="VectorBase:GBRI028604"/>
<dbReference type="InterPro" id="IPR031720">
    <property type="entry name" value="DUF4728"/>
</dbReference>
<feature type="transmembrane region" description="Helical" evidence="1">
    <location>
        <begin position="136"/>
        <end position="157"/>
    </location>
</feature>